<dbReference type="Gene3D" id="3.40.630.10">
    <property type="entry name" value="Zn peptidases"/>
    <property type="match status" value="2"/>
</dbReference>
<dbReference type="EMBL" id="VXIV02003386">
    <property type="protein sequence ID" value="KAF6017511.1"/>
    <property type="molecule type" value="Genomic_DNA"/>
</dbReference>
<dbReference type="GO" id="GO:0005819">
    <property type="term" value="C:spindle"/>
    <property type="evidence" value="ECO:0007669"/>
    <property type="project" value="UniProtKB-SubCell"/>
</dbReference>
<dbReference type="PANTHER" id="PTHR12756:SF12">
    <property type="entry name" value="CYTOSOLIC CARBOXYPEPTIDASE-LIKE PROTEIN 5"/>
    <property type="match status" value="1"/>
</dbReference>
<name>A0A7J7IVQ6_BUGNE</name>
<keyword evidence="25" id="KW-1185">Reference proteome</keyword>
<accession>A0A7J7IVQ6</accession>
<evidence type="ECO:0000256" key="5">
    <source>
        <dbReference type="ARBA" id="ARBA00005988"/>
    </source>
</evidence>
<dbReference type="Gene3D" id="2.60.40.3120">
    <property type="match status" value="1"/>
</dbReference>
<dbReference type="GO" id="GO:0030496">
    <property type="term" value="C:midbody"/>
    <property type="evidence" value="ECO:0007669"/>
    <property type="project" value="UniProtKB-SubCell"/>
</dbReference>
<sequence length="882" mass="98771">MDSEKGHSPELFESCESSVAKETCGIAEENSFTNGYDNTGESVFLPLKGDEFRFGNMLFTSKFDSGNLQHVEKVAKDQQTLIDKPGYLDPVADVEFNVWTRPDCHGSPFENGNRSWFYFGVRGYTPGRLMKINIMNMNRQSKLYSQGYSPIYKVLPQKPHWDRIKERCSFECVGTDFVLSFYYRFGESRGSTVYFAFCYPWSYTETQQQLQQLDEQFLDADSLENSLTVELHYYYVNCRSDKDIYYHRELLCHSLDGLNVDLLTISSYHGITNQREPRFDSQLFPDVSKPRCKNFFGKKVFFLTSRVHPGESPASSVFNGFISFILRSDDKRAIQLRRQYVFKLIPLLNPDGVARGHYRTDSRGINLNRVYLDPVFDLYPSIYAAKSLLVFHHINNSPTRSVYIPKMEVIFRELSKIKTVESCNESKGSLIAGEGVVSSNGVVNADVASSPGLANSIVESERNSSGHVSRSNSSVHTAADVLVDIESGDDPEAGLLSDSPRNGTEHLNHPRLRVIPPSESGITFYVDLHGHASKRGCFMYGNHFLDEDSAVLNLLFPKLISMNSAHFDYGGCNFTEKNMYTKDKKDGHSKEGSGRVAIHKSIGIIHSYTLECNYNSGRLVNSIAGTPDGRITPPPAAGFPPKFTQTHFEEVGRAMAIAALDYADTNPLSRIKYSELNNVHMVKDWIRKALRGGRCVAKYNRPSISINPKTMIKSNIPFNPVKPEGMNKSKMAATATVAGDPSGNRTGFSFGRTPRFSEGSVPSLQSPAGINHIQQVVVVKPGELAPVRDVHRRSFSLPSSSLINKCNSPTVSAKSLSEINQTRSYSLRLMHTMSRQANTSFQALQNRHVEDLKNSNTVLAETRVIDQDSKETQPKNIKAVTL</sequence>
<dbReference type="GO" id="GO:0004181">
    <property type="term" value="F:metallocarboxypeptidase activity"/>
    <property type="evidence" value="ECO:0007669"/>
    <property type="project" value="InterPro"/>
</dbReference>
<evidence type="ECO:0000256" key="3">
    <source>
        <dbReference type="ARBA" id="ARBA00004186"/>
    </source>
</evidence>
<evidence type="ECO:0000256" key="1">
    <source>
        <dbReference type="ARBA" id="ARBA00001947"/>
    </source>
</evidence>
<dbReference type="Pfam" id="PF18027">
    <property type="entry name" value="Pepdidase_M14_N"/>
    <property type="match status" value="1"/>
</dbReference>
<dbReference type="SUPFAM" id="SSF53187">
    <property type="entry name" value="Zn-dependent exopeptidases"/>
    <property type="match status" value="1"/>
</dbReference>
<dbReference type="GO" id="GO:0005634">
    <property type="term" value="C:nucleus"/>
    <property type="evidence" value="ECO:0007669"/>
    <property type="project" value="UniProtKB-SubCell"/>
</dbReference>
<dbReference type="GO" id="GO:0008270">
    <property type="term" value="F:zinc ion binding"/>
    <property type="evidence" value="ECO:0007669"/>
    <property type="project" value="InterPro"/>
</dbReference>
<comment type="catalytic activity">
    <reaction evidence="15">
        <text>C-terminal L-alpha-aminoacyl-L-glutamyl-L-glutamyl-[tubulin] + H2O = C-terminal L-alpha-aminoacyl-L-glutamyl-[tubulin] + L-glutamate</text>
        <dbReference type="Rhea" id="RHEA:63792"/>
        <dbReference type="Rhea" id="RHEA-COMP:16435"/>
        <dbReference type="Rhea" id="RHEA-COMP:16436"/>
        <dbReference type="ChEBI" id="CHEBI:15377"/>
        <dbReference type="ChEBI" id="CHEBI:29985"/>
        <dbReference type="ChEBI" id="CHEBI:149555"/>
        <dbReference type="ChEBI" id="CHEBI:149556"/>
        <dbReference type="EC" id="3.4.17.24"/>
    </reaction>
    <physiologicalReaction direction="left-to-right" evidence="15">
        <dbReference type="Rhea" id="RHEA:63793"/>
    </physiologicalReaction>
</comment>
<evidence type="ECO:0000256" key="8">
    <source>
        <dbReference type="ARBA" id="ARBA00022723"/>
    </source>
</evidence>
<protein>
    <recommendedName>
        <fullName evidence="14">Cytosolic carboxypeptidase-like protein 5</fullName>
        <ecNumber evidence="17">3.4.17.24</ecNumber>
    </recommendedName>
    <alternativeName>
        <fullName evidence="19">ATP/GTP-binding protein-like 5</fullName>
    </alternativeName>
    <alternativeName>
        <fullName evidence="18">Protein deglutamylase CCP5</fullName>
    </alternativeName>
</protein>
<evidence type="ECO:0000256" key="13">
    <source>
        <dbReference type="ARBA" id="ARBA00023242"/>
    </source>
</evidence>
<dbReference type="GO" id="GO:0006508">
    <property type="term" value="P:proteolysis"/>
    <property type="evidence" value="ECO:0007669"/>
    <property type="project" value="UniProtKB-KW"/>
</dbReference>
<evidence type="ECO:0000256" key="9">
    <source>
        <dbReference type="ARBA" id="ARBA00022801"/>
    </source>
</evidence>
<keyword evidence="12" id="KW-0206">Cytoskeleton</keyword>
<evidence type="ECO:0000313" key="24">
    <source>
        <dbReference type="EMBL" id="KAF6017511.1"/>
    </source>
</evidence>
<proteinExistence type="inferred from homology"/>
<evidence type="ECO:0000256" key="10">
    <source>
        <dbReference type="ARBA" id="ARBA00022833"/>
    </source>
</evidence>
<evidence type="ECO:0000256" key="18">
    <source>
        <dbReference type="ARBA" id="ARBA00032753"/>
    </source>
</evidence>
<comment type="catalytic activity">
    <reaction evidence="20">
        <text>gamma-L-glutamyl-L-glutamyl-[protein] + H2O = L-glutamyl-[protein] + L-glutamate</text>
        <dbReference type="Rhea" id="RHEA:60152"/>
        <dbReference type="Rhea" id="RHEA-COMP:10208"/>
        <dbReference type="Rhea" id="RHEA-COMP:15517"/>
        <dbReference type="ChEBI" id="CHEBI:15377"/>
        <dbReference type="ChEBI" id="CHEBI:29973"/>
        <dbReference type="ChEBI" id="CHEBI:29985"/>
        <dbReference type="ChEBI" id="CHEBI:143622"/>
    </reaction>
    <physiologicalReaction direction="left-to-right" evidence="20">
        <dbReference type="Rhea" id="RHEA:60153"/>
    </physiologicalReaction>
</comment>
<keyword evidence="6" id="KW-0963">Cytoplasm</keyword>
<organism evidence="24 25">
    <name type="scientific">Bugula neritina</name>
    <name type="common">Brown bryozoan</name>
    <name type="synonym">Sertularia neritina</name>
    <dbReference type="NCBI Taxonomy" id="10212"/>
    <lineage>
        <taxon>Eukaryota</taxon>
        <taxon>Metazoa</taxon>
        <taxon>Spiralia</taxon>
        <taxon>Lophotrochozoa</taxon>
        <taxon>Bryozoa</taxon>
        <taxon>Gymnolaemata</taxon>
        <taxon>Cheilostomatida</taxon>
        <taxon>Flustrina</taxon>
        <taxon>Buguloidea</taxon>
        <taxon>Bugulidae</taxon>
        <taxon>Bugula</taxon>
    </lineage>
</organism>
<dbReference type="EC" id="3.4.17.24" evidence="17"/>
<dbReference type="InterPro" id="IPR034286">
    <property type="entry name" value="M14_AGBL5-like"/>
</dbReference>
<keyword evidence="9" id="KW-0378">Hydrolase</keyword>
<evidence type="ECO:0000256" key="12">
    <source>
        <dbReference type="ARBA" id="ARBA00023212"/>
    </source>
</evidence>
<feature type="active site" description="Proton donor/acceptor" evidence="21">
    <location>
        <position position="611"/>
    </location>
</feature>
<evidence type="ECO:0000256" key="2">
    <source>
        <dbReference type="ARBA" id="ARBA00004123"/>
    </source>
</evidence>
<dbReference type="AlphaFoldDB" id="A0A7J7IVQ6"/>
<evidence type="ECO:0000256" key="15">
    <source>
        <dbReference type="ARBA" id="ARBA00024524"/>
    </source>
</evidence>
<comment type="cofactor">
    <cofactor evidence="1">
        <name>Zn(2+)</name>
        <dbReference type="ChEBI" id="CHEBI:29105"/>
    </cofactor>
</comment>
<dbReference type="OrthoDB" id="10253041at2759"/>
<keyword evidence="10" id="KW-0862">Zinc</keyword>
<reference evidence="24" key="1">
    <citation type="submission" date="2020-06" db="EMBL/GenBank/DDBJ databases">
        <title>Draft genome of Bugula neritina, a colonial animal packing powerful symbionts and potential medicines.</title>
        <authorList>
            <person name="Rayko M."/>
        </authorList>
    </citation>
    <scope>NUCLEOTIDE SEQUENCE [LARGE SCALE GENOMIC DNA]</scope>
    <source>
        <strain evidence="24">Kwan_BN1</strain>
    </source>
</reference>
<evidence type="ECO:0000256" key="11">
    <source>
        <dbReference type="ARBA" id="ARBA00023049"/>
    </source>
</evidence>
<evidence type="ECO:0000256" key="22">
    <source>
        <dbReference type="SAM" id="MobiDB-lite"/>
    </source>
</evidence>
<evidence type="ECO:0000256" key="19">
    <source>
        <dbReference type="ARBA" id="ARBA00032928"/>
    </source>
</evidence>
<evidence type="ECO:0000256" key="7">
    <source>
        <dbReference type="ARBA" id="ARBA00022670"/>
    </source>
</evidence>
<evidence type="ECO:0000256" key="6">
    <source>
        <dbReference type="ARBA" id="ARBA00022490"/>
    </source>
</evidence>
<feature type="region of interest" description="Disordered" evidence="22">
    <location>
        <begin position="492"/>
        <end position="511"/>
    </location>
</feature>
<dbReference type="PROSITE" id="PS52035">
    <property type="entry name" value="PEPTIDASE_M14"/>
    <property type="match status" value="1"/>
</dbReference>
<comment type="subcellular location">
    <subcellularLocation>
        <location evidence="3">Cytoplasm</location>
        <location evidence="3">Cytoskeleton</location>
        <location evidence="3">Spindle</location>
    </subcellularLocation>
    <subcellularLocation>
        <location evidence="4">Midbody</location>
    </subcellularLocation>
    <subcellularLocation>
        <location evidence="2">Nucleus</location>
    </subcellularLocation>
</comment>
<evidence type="ECO:0000256" key="14">
    <source>
        <dbReference type="ARBA" id="ARBA00024141"/>
    </source>
</evidence>
<evidence type="ECO:0000256" key="17">
    <source>
        <dbReference type="ARBA" id="ARBA00026108"/>
    </source>
</evidence>
<evidence type="ECO:0000256" key="16">
    <source>
        <dbReference type="ARBA" id="ARBA00024627"/>
    </source>
</evidence>
<dbReference type="InterPro" id="IPR050821">
    <property type="entry name" value="Cytosolic_carboxypeptidase"/>
</dbReference>
<dbReference type="InterPro" id="IPR040626">
    <property type="entry name" value="Pepdidase_M14_N"/>
</dbReference>
<keyword evidence="11" id="KW-0482">Metalloprotease</keyword>
<comment type="caution">
    <text evidence="24">The sequence shown here is derived from an EMBL/GenBank/DDBJ whole genome shotgun (WGS) entry which is preliminary data.</text>
</comment>
<dbReference type="CDD" id="cd06236">
    <property type="entry name" value="M14_AGBL5_like"/>
    <property type="match status" value="1"/>
</dbReference>
<evidence type="ECO:0000256" key="20">
    <source>
        <dbReference type="ARBA" id="ARBA00047714"/>
    </source>
</evidence>
<dbReference type="InterPro" id="IPR000834">
    <property type="entry name" value="Peptidase_M14"/>
</dbReference>
<comment type="similarity">
    <text evidence="5 21">Belongs to the peptidase M14 family.</text>
</comment>
<evidence type="ECO:0000259" key="23">
    <source>
        <dbReference type="PROSITE" id="PS52035"/>
    </source>
</evidence>
<evidence type="ECO:0000256" key="21">
    <source>
        <dbReference type="PROSITE-ProRule" id="PRU01379"/>
    </source>
</evidence>
<gene>
    <name evidence="24" type="ORF">EB796_024183</name>
</gene>
<dbReference type="Proteomes" id="UP000593567">
    <property type="component" value="Unassembled WGS sequence"/>
</dbReference>
<feature type="domain" description="Peptidase M14" evidence="23">
    <location>
        <begin position="199"/>
        <end position="663"/>
    </location>
</feature>
<dbReference type="PANTHER" id="PTHR12756">
    <property type="entry name" value="CYTOSOLIC CARBOXYPEPTIDASE"/>
    <property type="match status" value="1"/>
</dbReference>
<dbReference type="Pfam" id="PF00246">
    <property type="entry name" value="Peptidase_M14"/>
    <property type="match status" value="1"/>
</dbReference>
<evidence type="ECO:0000313" key="25">
    <source>
        <dbReference type="Proteomes" id="UP000593567"/>
    </source>
</evidence>
<evidence type="ECO:0000256" key="4">
    <source>
        <dbReference type="ARBA" id="ARBA00004214"/>
    </source>
</evidence>
<keyword evidence="13" id="KW-0539">Nucleus</keyword>
<keyword evidence="7" id="KW-0645">Protease</keyword>
<keyword evidence="8" id="KW-0479">Metal-binding</keyword>
<comment type="catalytic activity">
    <reaction evidence="16">
        <text>C-terminal L-alpha-aminoacyl-L-glutamyl-[tubulin] + H2O = C-terminal L-alpha-aminoacyl-[tubulin] + L-glutamate</text>
        <dbReference type="Rhea" id="RHEA:63796"/>
        <dbReference type="Rhea" id="RHEA-COMP:16436"/>
        <dbReference type="Rhea" id="RHEA-COMP:16437"/>
        <dbReference type="ChEBI" id="CHEBI:15377"/>
        <dbReference type="ChEBI" id="CHEBI:29985"/>
        <dbReference type="ChEBI" id="CHEBI:90782"/>
        <dbReference type="ChEBI" id="CHEBI:149556"/>
        <dbReference type="EC" id="3.4.17.24"/>
    </reaction>
    <physiologicalReaction direction="left-to-right" evidence="16">
        <dbReference type="Rhea" id="RHEA:63797"/>
    </physiologicalReaction>
</comment>